<dbReference type="CDD" id="cd02440">
    <property type="entry name" value="AdoMet_MTases"/>
    <property type="match status" value="1"/>
</dbReference>
<dbReference type="InterPro" id="IPR029063">
    <property type="entry name" value="SAM-dependent_MTases_sf"/>
</dbReference>
<accession>A0ABU7LQQ8</accession>
<keyword evidence="2" id="KW-1185">Reference proteome</keyword>
<dbReference type="Gene3D" id="3.40.50.150">
    <property type="entry name" value="Vaccinia Virus protein VP39"/>
    <property type="match status" value="1"/>
</dbReference>
<dbReference type="GO" id="GO:0008168">
    <property type="term" value="F:methyltransferase activity"/>
    <property type="evidence" value="ECO:0007669"/>
    <property type="project" value="UniProtKB-KW"/>
</dbReference>
<protein>
    <submittedName>
        <fullName evidence="1">Methyltransferase domain-containing protein</fullName>
    </submittedName>
</protein>
<evidence type="ECO:0000313" key="1">
    <source>
        <dbReference type="EMBL" id="MEE2526242.1"/>
    </source>
</evidence>
<sequence>MTESSPSFIRNRGQISYTFQDVGAYGEFLNTNRLNAWRRALELTGAKREGKSVDLGCSYGSWADNWQALGLSDVTGLDVNADVIEQARNRLGKAEHGGSGRIAALPSPPDNVACNGMIVHVLDEDEELRIFTDVRGGLKPNGWFFVSVLNSDFYLSPSGFQPHTGPNSCTRTLDFHESLLAKAGFEIAHTVGTFINPWFCEGMRKSADKRLQEDGRFFVAMTVLADALRDADQVKPFSEVLLACRAR</sequence>
<reference evidence="1 2" key="1">
    <citation type="submission" date="2024-01" db="EMBL/GenBank/DDBJ databases">
        <title>Hyphobacterium bacterium isolated from marine sediment.</title>
        <authorList>
            <person name="Zhao S."/>
        </authorList>
    </citation>
    <scope>NUCLEOTIDE SEQUENCE [LARGE SCALE GENOMIC DNA]</scope>
    <source>
        <strain evidence="2">HN65</strain>
    </source>
</reference>
<dbReference type="RefSeq" id="WP_330198905.1">
    <property type="nucleotide sequence ID" value="NZ_JAZDRP010000004.1"/>
</dbReference>
<dbReference type="GO" id="GO:0032259">
    <property type="term" value="P:methylation"/>
    <property type="evidence" value="ECO:0007669"/>
    <property type="project" value="UniProtKB-KW"/>
</dbReference>
<dbReference type="Proteomes" id="UP001354971">
    <property type="component" value="Unassembled WGS sequence"/>
</dbReference>
<gene>
    <name evidence="1" type="ORF">V0U79_07675</name>
</gene>
<keyword evidence="1" id="KW-0808">Transferase</keyword>
<name>A0ABU7LQQ8_9PROT</name>
<proteinExistence type="predicted"/>
<evidence type="ECO:0000313" key="2">
    <source>
        <dbReference type="Proteomes" id="UP001354971"/>
    </source>
</evidence>
<organism evidence="1 2">
    <name type="scientific">Hyphobacterium lacteum</name>
    <dbReference type="NCBI Taxonomy" id="3116575"/>
    <lineage>
        <taxon>Bacteria</taxon>
        <taxon>Pseudomonadati</taxon>
        <taxon>Pseudomonadota</taxon>
        <taxon>Alphaproteobacteria</taxon>
        <taxon>Maricaulales</taxon>
        <taxon>Maricaulaceae</taxon>
        <taxon>Hyphobacterium</taxon>
    </lineage>
</organism>
<dbReference type="EMBL" id="JAZDRP010000004">
    <property type="protein sequence ID" value="MEE2526242.1"/>
    <property type="molecule type" value="Genomic_DNA"/>
</dbReference>
<keyword evidence="1" id="KW-0489">Methyltransferase</keyword>
<dbReference type="Pfam" id="PF13489">
    <property type="entry name" value="Methyltransf_23"/>
    <property type="match status" value="1"/>
</dbReference>
<comment type="caution">
    <text evidence="1">The sequence shown here is derived from an EMBL/GenBank/DDBJ whole genome shotgun (WGS) entry which is preliminary data.</text>
</comment>
<dbReference type="SUPFAM" id="SSF53335">
    <property type="entry name" value="S-adenosyl-L-methionine-dependent methyltransferases"/>
    <property type="match status" value="1"/>
</dbReference>